<feature type="transmembrane region" description="Helical" evidence="1">
    <location>
        <begin position="26"/>
        <end position="44"/>
    </location>
</feature>
<organism evidence="2 3">
    <name type="scientific">Flavobacterium zepuense</name>
    <dbReference type="NCBI Taxonomy" id="2593302"/>
    <lineage>
        <taxon>Bacteria</taxon>
        <taxon>Pseudomonadati</taxon>
        <taxon>Bacteroidota</taxon>
        <taxon>Flavobacteriia</taxon>
        <taxon>Flavobacteriales</taxon>
        <taxon>Flavobacteriaceae</taxon>
        <taxon>Flavobacterium</taxon>
    </lineage>
</organism>
<dbReference type="OrthoDB" id="798769at2"/>
<keyword evidence="1" id="KW-0472">Membrane</keyword>
<feature type="transmembrane region" description="Helical" evidence="1">
    <location>
        <begin position="5"/>
        <end position="20"/>
    </location>
</feature>
<proteinExistence type="predicted"/>
<dbReference type="Proteomes" id="UP000320643">
    <property type="component" value="Unassembled WGS sequence"/>
</dbReference>
<feature type="transmembrane region" description="Helical" evidence="1">
    <location>
        <begin position="94"/>
        <end position="121"/>
    </location>
</feature>
<name>A0A552V9D2_9FLAO</name>
<sequence>MIDVALKFSLIVVLLLIFWQDTKERLVLWFLYPLVGVVAYMLHAKTIGVLPSIVNTGLNLVFVLIILSISYLYIVVIKRRKYLNESIGAGDLLFFVSLPFAFATVAFTLLFVFSLLFSLLLHMIFKNRQVDKTVPLAGYMALFFATVYCISFFTKPQYLFSY</sequence>
<dbReference type="EMBL" id="VJVZ01000001">
    <property type="protein sequence ID" value="TRW27071.1"/>
    <property type="molecule type" value="Genomic_DNA"/>
</dbReference>
<gene>
    <name evidence="2" type="ORF">FMM05_00020</name>
</gene>
<accession>A0A552V9D2</accession>
<feature type="transmembrane region" description="Helical" evidence="1">
    <location>
        <begin position="133"/>
        <end position="153"/>
    </location>
</feature>
<evidence type="ECO:0000313" key="3">
    <source>
        <dbReference type="Proteomes" id="UP000320643"/>
    </source>
</evidence>
<feature type="transmembrane region" description="Helical" evidence="1">
    <location>
        <begin position="56"/>
        <end position="74"/>
    </location>
</feature>
<keyword evidence="1" id="KW-1133">Transmembrane helix</keyword>
<reference evidence="2 3" key="1">
    <citation type="submission" date="2019-07" db="EMBL/GenBank/DDBJ databases">
        <title>Flavobacterium sp. nov., isolated from glacier ice.</title>
        <authorList>
            <person name="Liu Q."/>
            <person name="Xin Y.-H."/>
        </authorList>
    </citation>
    <scope>NUCLEOTIDE SEQUENCE [LARGE SCALE GENOMIC DNA]</scope>
    <source>
        <strain evidence="2 3">ZT4R6</strain>
    </source>
</reference>
<evidence type="ECO:0000256" key="1">
    <source>
        <dbReference type="SAM" id="Phobius"/>
    </source>
</evidence>
<keyword evidence="1" id="KW-0812">Transmembrane</keyword>
<dbReference type="AlphaFoldDB" id="A0A552V9D2"/>
<protein>
    <submittedName>
        <fullName evidence="2">General secretion pathway protein</fullName>
    </submittedName>
</protein>
<evidence type="ECO:0000313" key="2">
    <source>
        <dbReference type="EMBL" id="TRW27071.1"/>
    </source>
</evidence>
<comment type="caution">
    <text evidence="2">The sequence shown here is derived from an EMBL/GenBank/DDBJ whole genome shotgun (WGS) entry which is preliminary data.</text>
</comment>
<keyword evidence="3" id="KW-1185">Reference proteome</keyword>